<reference evidence="9 10" key="2">
    <citation type="journal article" date="2015" name="Genome Announc.">
        <title>Complete Genome Sequences of Evolved Arsenate-Resistant Metallosphaera sedula Strains.</title>
        <authorList>
            <person name="Ai C."/>
            <person name="McCarthy S."/>
            <person name="Schackwitz W."/>
            <person name="Martin J."/>
            <person name="Lipzen A."/>
            <person name="Blum P."/>
        </authorList>
    </citation>
    <scope>NUCLEOTIDE SEQUENCE [LARGE SCALE GENOMIC DNA]</scope>
    <source>
        <strain evidence="4 10">ARS120-1</strain>
        <strain evidence="5 9">ARS120-2</strain>
        <strain evidence="2 12">ARS50-1</strain>
        <strain evidence="3 11">ARS50-2</strain>
    </source>
</reference>
<reference evidence="6 8" key="3">
    <citation type="submission" date="2015-07" db="EMBL/GenBank/DDBJ databases">
        <title>Physiological, transcriptional responses and genome re-sequencing of acid resistant extremely thermoacidophilic Metallosphaera sedula SARC-M1.</title>
        <authorList>
            <person name="Ai C."/>
            <person name="McCarthy S."/>
            <person name="Eckrich V."/>
            <person name="Rudrappa D."/>
            <person name="Qiu G."/>
            <person name="Blum P."/>
        </authorList>
    </citation>
    <scope>NUCLEOTIDE SEQUENCE [LARGE SCALE GENOMIC DNA]</scope>
    <source>
        <strain evidence="6 8">SARC-M1</strain>
    </source>
</reference>
<dbReference type="Proteomes" id="UP000056255">
    <property type="component" value="Chromosome"/>
</dbReference>
<sequence>MVMDTEIFSWFKELGMKVDKVTSGGVYFHFTVSPPMGGLPVSVIRTAPESTYYIVAVILDLDQSKFKERPDLVSQIKRELLRLNVEFFFTPDEKAPRSVQIARILFAEGLTKNEALSTVTLIKNSALLILELQK</sequence>
<protein>
    <recommendedName>
        <fullName evidence="13">DUF2299 domain-containing protein</fullName>
    </recommendedName>
</protein>
<evidence type="ECO:0000313" key="10">
    <source>
        <dbReference type="Proteomes" id="UP000062398"/>
    </source>
</evidence>
<dbReference type="InterPro" id="IPR018747">
    <property type="entry name" value="DUF2299"/>
</dbReference>
<dbReference type="EMBL" id="CP012173">
    <property type="protein sequence ID" value="AKV76145.1"/>
    <property type="molecule type" value="Genomic_DNA"/>
</dbReference>
<dbReference type="Proteomes" id="UP000062398">
    <property type="component" value="Chromosome"/>
</dbReference>
<dbReference type="EMBL" id="CP008822">
    <property type="protein sequence ID" value="AIM26980.1"/>
    <property type="molecule type" value="Genomic_DNA"/>
</dbReference>
<reference evidence="1 7" key="1">
    <citation type="journal article" date="2014" name="J. Bacteriol.">
        <title>Role of an Archaeal PitA Transporter in the Copper and Arsenic Resistance of Metallosphaera sedula, an Extreme Thermoacidophile.</title>
        <authorList>
            <person name="McCarthy S."/>
            <person name="Ai C."/>
            <person name="Wheaton G."/>
            <person name="Tevatia R."/>
            <person name="Eckrich V."/>
            <person name="Kelly R."/>
            <person name="Blum P."/>
        </authorList>
    </citation>
    <scope>NUCLEOTIDE SEQUENCE [LARGE SCALE GENOMIC DNA]</scope>
    <source>
        <strain evidence="1 7">CuR1</strain>
    </source>
</reference>
<evidence type="ECO:0000313" key="3">
    <source>
        <dbReference type="EMBL" id="AKV76145.1"/>
    </source>
</evidence>
<dbReference type="EMBL" id="CP012172">
    <property type="protein sequence ID" value="AKV73903.1"/>
    <property type="molecule type" value="Genomic_DNA"/>
</dbReference>
<dbReference type="OrthoDB" id="37165at2157"/>
<dbReference type="CDD" id="cd17510">
    <property type="entry name" value="T3SC_YbjN-like_2"/>
    <property type="match status" value="1"/>
</dbReference>
<evidence type="ECO:0000313" key="2">
    <source>
        <dbReference type="EMBL" id="AKV73903.1"/>
    </source>
</evidence>
<evidence type="ECO:0000313" key="7">
    <source>
        <dbReference type="Proteomes" id="UP000029084"/>
    </source>
</evidence>
<organism evidence="1 7">
    <name type="scientific">Metallosphaera sedula</name>
    <dbReference type="NCBI Taxonomy" id="43687"/>
    <lineage>
        <taxon>Archaea</taxon>
        <taxon>Thermoproteota</taxon>
        <taxon>Thermoprotei</taxon>
        <taxon>Sulfolobales</taxon>
        <taxon>Sulfolobaceae</taxon>
        <taxon>Metallosphaera</taxon>
    </lineage>
</organism>
<dbReference type="RefSeq" id="WP_012020781.1">
    <property type="nucleotide sequence ID" value="NZ_CP008822.1"/>
</dbReference>
<proteinExistence type="predicted"/>
<dbReference type="Proteomes" id="UP000061362">
    <property type="component" value="Chromosome"/>
</dbReference>
<evidence type="ECO:0000313" key="8">
    <source>
        <dbReference type="Proteomes" id="UP000056255"/>
    </source>
</evidence>
<evidence type="ECO:0000313" key="12">
    <source>
        <dbReference type="Proteomes" id="UP000068832"/>
    </source>
</evidence>
<dbReference type="Gene3D" id="3.30.1460.10">
    <property type="match status" value="1"/>
</dbReference>
<dbReference type="OMA" id="KIMFSEG"/>
<evidence type="ECO:0000313" key="5">
    <source>
        <dbReference type="EMBL" id="AKV80641.1"/>
    </source>
</evidence>
<accession>A0A088E6K8</accession>
<evidence type="ECO:0000313" key="6">
    <source>
        <dbReference type="EMBL" id="AKV82883.1"/>
    </source>
</evidence>
<dbReference type="Proteomes" id="UP000029084">
    <property type="component" value="Chromosome"/>
</dbReference>
<name>A0A088E6K8_9CREN</name>
<dbReference type="Proteomes" id="UP000068832">
    <property type="component" value="Chromosome"/>
</dbReference>
<gene>
    <name evidence="1" type="ORF">HA72_0819</name>
    <name evidence="2" type="ORF">MsedA_0834</name>
    <name evidence="3" type="ORF">MsedB_0835</name>
    <name evidence="4" type="ORF">MsedC_0834</name>
    <name evidence="5" type="ORF">MsedD_0835</name>
    <name evidence="6" type="ORF">MsedE_0834</name>
</gene>
<dbReference type="EMBL" id="CP012176">
    <property type="protein sequence ID" value="AKV82883.1"/>
    <property type="molecule type" value="Genomic_DNA"/>
</dbReference>
<dbReference type="PATRIC" id="fig|43687.5.peg.839"/>
<dbReference type="GeneID" id="91755279"/>
<evidence type="ECO:0000313" key="11">
    <source>
        <dbReference type="Proteomes" id="UP000062475"/>
    </source>
</evidence>
<dbReference type="Pfam" id="PF10061">
    <property type="entry name" value="DUF2299"/>
    <property type="match status" value="1"/>
</dbReference>
<dbReference type="EMBL" id="CP012174">
    <property type="protein sequence ID" value="AKV78396.1"/>
    <property type="molecule type" value="Genomic_DNA"/>
</dbReference>
<dbReference type="Proteomes" id="UP000062475">
    <property type="component" value="Chromosome"/>
</dbReference>
<evidence type="ECO:0008006" key="13">
    <source>
        <dbReference type="Google" id="ProtNLM"/>
    </source>
</evidence>
<evidence type="ECO:0000313" key="1">
    <source>
        <dbReference type="EMBL" id="AIM26980.1"/>
    </source>
</evidence>
<dbReference type="AlphaFoldDB" id="A0A088E6K8"/>
<evidence type="ECO:0000313" key="9">
    <source>
        <dbReference type="Proteomes" id="UP000061362"/>
    </source>
</evidence>
<dbReference type="EMBL" id="CP012175">
    <property type="protein sequence ID" value="AKV80641.1"/>
    <property type="molecule type" value="Genomic_DNA"/>
</dbReference>
<evidence type="ECO:0000313" key="4">
    <source>
        <dbReference type="EMBL" id="AKV78396.1"/>
    </source>
</evidence>